<keyword evidence="2" id="KW-1185">Reference proteome</keyword>
<accession>A0A1I7VTF8</accession>
<feature type="compositionally biased region" description="Basic and acidic residues" evidence="1">
    <location>
        <begin position="30"/>
        <end position="39"/>
    </location>
</feature>
<reference evidence="2" key="1">
    <citation type="submission" date="2012-04" db="EMBL/GenBank/DDBJ databases">
        <title>The Genome Sequence of Loa loa.</title>
        <authorList>
            <consortium name="The Broad Institute Genome Sequencing Platform"/>
            <consortium name="Broad Institute Genome Sequencing Center for Infectious Disease"/>
            <person name="Nutman T.B."/>
            <person name="Fink D.L."/>
            <person name="Russ C."/>
            <person name="Young S."/>
            <person name="Zeng Q."/>
            <person name="Gargeya S."/>
            <person name="Alvarado L."/>
            <person name="Berlin A."/>
            <person name="Chapman S.B."/>
            <person name="Chen Z."/>
            <person name="Freedman E."/>
            <person name="Gellesch M."/>
            <person name="Goldberg J."/>
            <person name="Griggs A."/>
            <person name="Gujja S."/>
            <person name="Heilman E.R."/>
            <person name="Heiman D."/>
            <person name="Howarth C."/>
            <person name="Mehta T."/>
            <person name="Neiman D."/>
            <person name="Pearson M."/>
            <person name="Roberts A."/>
            <person name="Saif S."/>
            <person name="Shea T."/>
            <person name="Shenoy N."/>
            <person name="Sisk P."/>
            <person name="Stolte C."/>
            <person name="Sykes S."/>
            <person name="White J."/>
            <person name="Yandava C."/>
            <person name="Haas B."/>
            <person name="Henn M.R."/>
            <person name="Nusbaum C."/>
            <person name="Birren B."/>
        </authorList>
    </citation>
    <scope>NUCLEOTIDE SEQUENCE [LARGE SCALE GENOMIC DNA]</scope>
</reference>
<dbReference type="WBParaSite" id="EN70_607">
    <property type="protein sequence ID" value="EN70_607"/>
    <property type="gene ID" value="EN70_607"/>
</dbReference>
<dbReference type="Proteomes" id="UP000095285">
    <property type="component" value="Unassembled WGS sequence"/>
</dbReference>
<proteinExistence type="predicted"/>
<sequence>NAYESGKSRYRKSFGFFKKGASNAPNFPEICERDSRGSGEEVGGIRRRNTHDEMDKGLAHQEPEFNEETEWAALPEEDDEAENWLSGSEWAPLSDDEEDEPEVTVIRMETSGVEEPEEIIREILVKS</sequence>
<organism evidence="2 3">
    <name type="scientific">Loa loa</name>
    <name type="common">Eye worm</name>
    <name type="synonym">Filaria loa</name>
    <dbReference type="NCBI Taxonomy" id="7209"/>
    <lineage>
        <taxon>Eukaryota</taxon>
        <taxon>Metazoa</taxon>
        <taxon>Ecdysozoa</taxon>
        <taxon>Nematoda</taxon>
        <taxon>Chromadorea</taxon>
        <taxon>Rhabditida</taxon>
        <taxon>Spirurina</taxon>
        <taxon>Spiruromorpha</taxon>
        <taxon>Filarioidea</taxon>
        <taxon>Onchocercidae</taxon>
        <taxon>Loa</taxon>
    </lineage>
</organism>
<evidence type="ECO:0000313" key="2">
    <source>
        <dbReference type="Proteomes" id="UP000095285"/>
    </source>
</evidence>
<feature type="compositionally biased region" description="Acidic residues" evidence="1">
    <location>
        <begin position="64"/>
        <end position="82"/>
    </location>
</feature>
<name>A0A1I7VTF8_LOALO</name>
<evidence type="ECO:0000313" key="3">
    <source>
        <dbReference type="WBParaSite" id="EN70_607"/>
    </source>
</evidence>
<dbReference type="AlphaFoldDB" id="A0A1I7VTF8"/>
<evidence type="ECO:0000256" key="1">
    <source>
        <dbReference type="SAM" id="MobiDB-lite"/>
    </source>
</evidence>
<reference evidence="3" key="2">
    <citation type="submission" date="2016-11" db="UniProtKB">
        <authorList>
            <consortium name="WormBaseParasite"/>
        </authorList>
    </citation>
    <scope>IDENTIFICATION</scope>
</reference>
<protein>
    <submittedName>
        <fullName evidence="3">DUF1604 domain-containing protein</fullName>
    </submittedName>
</protein>
<feature type="region of interest" description="Disordered" evidence="1">
    <location>
        <begin position="25"/>
        <end position="100"/>
    </location>
</feature>
<feature type="compositionally biased region" description="Basic and acidic residues" evidence="1">
    <location>
        <begin position="50"/>
        <end position="63"/>
    </location>
</feature>